<evidence type="ECO:0000313" key="3">
    <source>
        <dbReference type="Proteomes" id="UP001235744"/>
    </source>
</evidence>
<dbReference type="RefSeq" id="WP_306072584.1">
    <property type="nucleotide sequence ID" value="NZ_CP120988.1"/>
</dbReference>
<reference evidence="2 3" key="1">
    <citation type="submission" date="2023-03" db="EMBL/GenBank/DDBJ databases">
        <title>Isolation and description of six Streptomyces strains from soil environments, able to metabolize different microbial glucans.</title>
        <authorList>
            <person name="Widen T."/>
            <person name="Larsbrink J."/>
        </authorList>
    </citation>
    <scope>NUCLEOTIDE SEQUENCE [LARGE SCALE GENOMIC DNA]</scope>
    <source>
        <strain evidence="2 3">Alt2</strain>
    </source>
</reference>
<protein>
    <submittedName>
        <fullName evidence="2">Uncharacterized protein</fullName>
    </submittedName>
</protein>
<dbReference type="Proteomes" id="UP001235744">
    <property type="component" value="Chromosome"/>
</dbReference>
<feature type="region of interest" description="Disordered" evidence="1">
    <location>
        <begin position="1"/>
        <end position="30"/>
    </location>
</feature>
<dbReference type="EMBL" id="CP120988">
    <property type="protein sequence ID" value="WLQ54034.1"/>
    <property type="molecule type" value="Genomic_DNA"/>
</dbReference>
<keyword evidence="3" id="KW-1185">Reference proteome</keyword>
<evidence type="ECO:0000313" key="2">
    <source>
        <dbReference type="EMBL" id="WLQ54034.1"/>
    </source>
</evidence>
<gene>
    <name evidence="2" type="ORF">P8A19_00535</name>
</gene>
<organism evidence="2 3">
    <name type="scientific">Streptomyces poriferorum</name>
    <dbReference type="NCBI Taxonomy" id="2798799"/>
    <lineage>
        <taxon>Bacteria</taxon>
        <taxon>Bacillati</taxon>
        <taxon>Actinomycetota</taxon>
        <taxon>Actinomycetes</taxon>
        <taxon>Kitasatosporales</taxon>
        <taxon>Streptomycetaceae</taxon>
        <taxon>Streptomyces</taxon>
    </lineage>
</organism>
<name>A0ABY9IGN9_9ACTN</name>
<sequence length="92" mass="9335">MGRDRPGFTATSATPAPPKPARLPTAGRRARTGTVGVLLGAGDATGAFPRLHTVEFAVPLEARRPSVRAPSAHVAALLGLGDSTARTVVSPV</sequence>
<proteinExistence type="predicted"/>
<evidence type="ECO:0000256" key="1">
    <source>
        <dbReference type="SAM" id="MobiDB-lite"/>
    </source>
</evidence>
<accession>A0ABY9IGN9</accession>